<organism evidence="2 3">
    <name type="scientific">Nitratireductor basaltis</name>
    <dbReference type="NCBI Taxonomy" id="472175"/>
    <lineage>
        <taxon>Bacteria</taxon>
        <taxon>Pseudomonadati</taxon>
        <taxon>Pseudomonadota</taxon>
        <taxon>Alphaproteobacteria</taxon>
        <taxon>Hyphomicrobiales</taxon>
        <taxon>Phyllobacteriaceae</taxon>
        <taxon>Nitratireductor</taxon>
    </lineage>
</organism>
<reference evidence="2 3" key="1">
    <citation type="submission" date="2014-05" db="EMBL/GenBank/DDBJ databases">
        <title>Draft Genome Sequence of Nitratireductor basaltis Strain UMTGB225, A Marine Bacterium Isolated from Green Barrel Tunicate.</title>
        <authorList>
            <person name="Gan H.Y."/>
        </authorList>
    </citation>
    <scope>NUCLEOTIDE SEQUENCE [LARGE SCALE GENOMIC DNA]</scope>
    <source>
        <strain evidence="2 3">UMTGB225</strain>
    </source>
</reference>
<keyword evidence="3" id="KW-1185">Reference proteome</keyword>
<name>A0A084UDG5_9HYPH</name>
<dbReference type="RefSeq" id="WP_036482454.1">
    <property type="nucleotide sequence ID" value="NZ_JMQM01000001.1"/>
</dbReference>
<evidence type="ECO:0000313" key="3">
    <source>
        <dbReference type="Proteomes" id="UP000053675"/>
    </source>
</evidence>
<feature type="chain" id="PRO_5001783205" evidence="1">
    <location>
        <begin position="22"/>
        <end position="85"/>
    </location>
</feature>
<feature type="signal peptide" evidence="1">
    <location>
        <begin position="1"/>
        <end position="21"/>
    </location>
</feature>
<accession>A0A084UDG5</accession>
<sequence length="85" mass="8619">MRNILILTAVASTLAVSGASAASLNFYDSDQNQAPVYNTEANTGVSYETTASVGAGNVTAGFSAAQGFAASDSNDRPVPSFVIAR</sequence>
<proteinExistence type="predicted"/>
<gene>
    <name evidence="2" type="ORF">EL18_02042</name>
</gene>
<dbReference type="EMBL" id="JMQM01000001">
    <property type="protein sequence ID" value="KFB11001.1"/>
    <property type="molecule type" value="Genomic_DNA"/>
</dbReference>
<dbReference type="Proteomes" id="UP000053675">
    <property type="component" value="Unassembled WGS sequence"/>
</dbReference>
<comment type="caution">
    <text evidence="2">The sequence shown here is derived from an EMBL/GenBank/DDBJ whole genome shotgun (WGS) entry which is preliminary data.</text>
</comment>
<evidence type="ECO:0000256" key="1">
    <source>
        <dbReference type="SAM" id="SignalP"/>
    </source>
</evidence>
<keyword evidence="1" id="KW-0732">Signal</keyword>
<dbReference type="AlphaFoldDB" id="A0A084UDG5"/>
<evidence type="ECO:0000313" key="2">
    <source>
        <dbReference type="EMBL" id="KFB11001.1"/>
    </source>
</evidence>
<dbReference type="PATRIC" id="fig|472175.3.peg.2050"/>
<protein>
    <submittedName>
        <fullName evidence="2">Uncharacterized protein</fullName>
    </submittedName>
</protein>